<dbReference type="RefSeq" id="WP_077932203.1">
    <property type="nucleotide sequence ID" value="NZ_CP014688.1"/>
</dbReference>
<reference evidence="1 2" key="1">
    <citation type="submission" date="2016-03" db="EMBL/GenBank/DDBJ databases">
        <title>Acetic acid bacteria sequencing.</title>
        <authorList>
            <person name="Brandt J."/>
            <person name="Jakob F."/>
            <person name="Vogel R.F."/>
        </authorList>
    </citation>
    <scope>NUCLEOTIDE SEQUENCE [LARGE SCALE GENOMIC DNA]</scope>
    <source>
        <strain evidence="1 2">TMW2.1084</strain>
        <plasmid evidence="2">pac1084_1</plasmid>
    </source>
</reference>
<dbReference type="Pfam" id="PF08843">
    <property type="entry name" value="AbiEii"/>
    <property type="match status" value="1"/>
</dbReference>
<evidence type="ECO:0000313" key="2">
    <source>
        <dbReference type="Proteomes" id="UP000189055"/>
    </source>
</evidence>
<proteinExistence type="predicted"/>
<geneLocation type="plasmid" evidence="2">
    <name>pac1084_1</name>
</geneLocation>
<dbReference type="KEGG" id="aper:A0U91_16340"/>
<dbReference type="Proteomes" id="UP000189055">
    <property type="component" value="Plasmid pAC1084_1"/>
</dbReference>
<dbReference type="EMBL" id="CP014688">
    <property type="protein sequence ID" value="AQT06576.1"/>
    <property type="molecule type" value="Genomic_DNA"/>
</dbReference>
<evidence type="ECO:0008006" key="3">
    <source>
        <dbReference type="Google" id="ProtNLM"/>
    </source>
</evidence>
<evidence type="ECO:0000313" key="1">
    <source>
        <dbReference type="EMBL" id="AQT06576.1"/>
    </source>
</evidence>
<dbReference type="Gene3D" id="3.10.450.620">
    <property type="entry name" value="JHP933, nucleotidyltransferase-like core domain"/>
    <property type="match status" value="1"/>
</dbReference>
<dbReference type="AlphaFoldDB" id="A0A1U9LJF9"/>
<protein>
    <recommendedName>
        <fullName evidence="3">Nucleotidyl transferase AbiEii/AbiGii toxin family protein</fullName>
    </recommendedName>
</protein>
<gene>
    <name evidence="1" type="ORF">A0U91_16340</name>
</gene>
<name>A0A1U9LJF9_9PROT</name>
<accession>A0A1U9LJF9</accession>
<organism evidence="1 2">
    <name type="scientific">Acetobacter persici</name>
    <dbReference type="NCBI Taxonomy" id="1076596"/>
    <lineage>
        <taxon>Bacteria</taxon>
        <taxon>Pseudomonadati</taxon>
        <taxon>Pseudomonadota</taxon>
        <taxon>Alphaproteobacteria</taxon>
        <taxon>Acetobacterales</taxon>
        <taxon>Acetobacteraceae</taxon>
        <taxon>Acetobacter</taxon>
    </lineage>
</organism>
<dbReference type="InterPro" id="IPR014942">
    <property type="entry name" value="AbiEii"/>
</dbReference>
<keyword evidence="1" id="KW-0614">Plasmid</keyword>
<sequence>MAKTVLSATDAFNFRQTLHVATLEALVSSRRWRPGDLIFQGGTSLHLAYGSPRFSEDLDFMVNEDLNLNSIASSVKSRLSVSGALPRDMDITISKIKTEKNPLSFLVNLGRADMMGTVQVKVELWKAPSSSLENIDALITPVRLGYGPSSGLTAQVNVASINEIYADKVFAVAARGHLKARDIFDLYWIRKQGQASQVSEDSLETRLDIYPSEDPENWLEKASSRFASMPGDVDAIFRDLQRWLPRSWPLSKEIAAEMIEESRLALSDGINVMQEIVRERTCRLDREANQYDGPSL</sequence>